<dbReference type="AlphaFoldDB" id="A0AAW1CE22"/>
<evidence type="ECO:0000256" key="4">
    <source>
        <dbReference type="ARBA" id="ARBA00023136"/>
    </source>
</evidence>
<gene>
    <name evidence="7" type="ORF">O3M35_013310</name>
</gene>
<dbReference type="InterPro" id="IPR017452">
    <property type="entry name" value="GPCR_Rhodpsn_7TM"/>
</dbReference>
<comment type="caution">
    <text evidence="7">The sequence shown here is derived from an EMBL/GenBank/DDBJ whole genome shotgun (WGS) entry which is preliminary data.</text>
</comment>
<feature type="domain" description="G-protein coupled receptors family 1 profile" evidence="6">
    <location>
        <begin position="1"/>
        <end position="125"/>
    </location>
</feature>
<accession>A0AAW1CE22</accession>
<comment type="subcellular location">
    <subcellularLocation>
        <location evidence="1">Membrane</location>
    </subcellularLocation>
</comment>
<evidence type="ECO:0000259" key="6">
    <source>
        <dbReference type="PROSITE" id="PS50262"/>
    </source>
</evidence>
<proteinExistence type="predicted"/>
<feature type="transmembrane region" description="Helical" evidence="5">
    <location>
        <begin position="105"/>
        <end position="126"/>
    </location>
</feature>
<keyword evidence="8" id="KW-1185">Reference proteome</keyword>
<protein>
    <recommendedName>
        <fullName evidence="6">G-protein coupled receptors family 1 profile domain-containing protein</fullName>
    </recommendedName>
</protein>
<evidence type="ECO:0000313" key="8">
    <source>
        <dbReference type="Proteomes" id="UP001461498"/>
    </source>
</evidence>
<evidence type="ECO:0000256" key="5">
    <source>
        <dbReference type="SAM" id="Phobius"/>
    </source>
</evidence>
<dbReference type="SUPFAM" id="SSF81321">
    <property type="entry name" value="Family A G protein-coupled receptor-like"/>
    <property type="match status" value="1"/>
</dbReference>
<dbReference type="PROSITE" id="PS50262">
    <property type="entry name" value="G_PROTEIN_RECEP_F1_2"/>
    <property type="match status" value="1"/>
</dbReference>
<dbReference type="EMBL" id="JAPXFL010000085">
    <property type="protein sequence ID" value="KAK9496408.1"/>
    <property type="molecule type" value="Genomic_DNA"/>
</dbReference>
<name>A0AAW1CE22_9HEMI</name>
<keyword evidence="4 5" id="KW-0472">Membrane</keyword>
<sequence length="165" mass="19318">MSRELKNQEGPLPVMLYEGIRGSIRTSSGSHDFRPEINHVSCQRYRTNHHELFEAELDVRKEKRTHMYLGTMATIFGICLCPLMVLRVAKLAVAETYENSGHFDITYTMFVWIAFLPTTTTPALYASWRMSRSFCYILYSFLRSILMYQYSPGYERKIQTINHIL</sequence>
<dbReference type="Gene3D" id="1.20.1070.10">
    <property type="entry name" value="Rhodopsin 7-helix transmembrane proteins"/>
    <property type="match status" value="1"/>
</dbReference>
<keyword evidence="2 5" id="KW-0812">Transmembrane</keyword>
<evidence type="ECO:0000256" key="1">
    <source>
        <dbReference type="ARBA" id="ARBA00004370"/>
    </source>
</evidence>
<feature type="transmembrane region" description="Helical" evidence="5">
    <location>
        <begin position="67"/>
        <end position="85"/>
    </location>
</feature>
<evidence type="ECO:0000256" key="3">
    <source>
        <dbReference type="ARBA" id="ARBA00022989"/>
    </source>
</evidence>
<evidence type="ECO:0000256" key="2">
    <source>
        <dbReference type="ARBA" id="ARBA00022692"/>
    </source>
</evidence>
<dbReference type="GO" id="GO:0016020">
    <property type="term" value="C:membrane"/>
    <property type="evidence" value="ECO:0007669"/>
    <property type="project" value="UniProtKB-SubCell"/>
</dbReference>
<reference evidence="7 8" key="1">
    <citation type="submission" date="2022-12" db="EMBL/GenBank/DDBJ databases">
        <title>Chromosome-level genome assembly of true bugs.</title>
        <authorList>
            <person name="Ma L."/>
            <person name="Li H."/>
        </authorList>
    </citation>
    <scope>NUCLEOTIDE SEQUENCE [LARGE SCALE GENOMIC DNA]</scope>
    <source>
        <strain evidence="7">Lab_2022b</strain>
    </source>
</reference>
<evidence type="ECO:0000313" key="7">
    <source>
        <dbReference type="EMBL" id="KAK9496408.1"/>
    </source>
</evidence>
<dbReference type="Proteomes" id="UP001461498">
    <property type="component" value="Unassembled WGS sequence"/>
</dbReference>
<organism evidence="7 8">
    <name type="scientific">Rhynocoris fuscipes</name>
    <dbReference type="NCBI Taxonomy" id="488301"/>
    <lineage>
        <taxon>Eukaryota</taxon>
        <taxon>Metazoa</taxon>
        <taxon>Ecdysozoa</taxon>
        <taxon>Arthropoda</taxon>
        <taxon>Hexapoda</taxon>
        <taxon>Insecta</taxon>
        <taxon>Pterygota</taxon>
        <taxon>Neoptera</taxon>
        <taxon>Paraneoptera</taxon>
        <taxon>Hemiptera</taxon>
        <taxon>Heteroptera</taxon>
        <taxon>Panheteroptera</taxon>
        <taxon>Cimicomorpha</taxon>
        <taxon>Reduviidae</taxon>
        <taxon>Harpactorinae</taxon>
        <taxon>Harpactorini</taxon>
        <taxon>Rhynocoris</taxon>
    </lineage>
</organism>
<keyword evidence="3 5" id="KW-1133">Transmembrane helix</keyword>